<dbReference type="InterPro" id="IPR050045">
    <property type="entry name" value="Opp2B"/>
</dbReference>
<keyword evidence="8" id="KW-0921">Nickel transport</keyword>
<dbReference type="PANTHER" id="PTHR43163:SF6">
    <property type="entry name" value="DIPEPTIDE TRANSPORT SYSTEM PERMEASE PROTEIN DPPB-RELATED"/>
    <property type="match status" value="1"/>
</dbReference>
<dbReference type="CDD" id="cd06261">
    <property type="entry name" value="TM_PBP2"/>
    <property type="match status" value="1"/>
</dbReference>
<dbReference type="SUPFAM" id="SSF161098">
    <property type="entry name" value="MetI-like"/>
    <property type="match status" value="1"/>
</dbReference>
<feature type="transmembrane region" description="Helical" evidence="13">
    <location>
        <begin position="7"/>
        <end position="32"/>
    </location>
</feature>
<feature type="domain" description="ABC transmembrane type-1" evidence="14">
    <location>
        <begin position="105"/>
        <end position="302"/>
    </location>
</feature>
<dbReference type="Proteomes" id="UP000190626">
    <property type="component" value="Unassembled WGS sequence"/>
</dbReference>
<dbReference type="InterPro" id="IPR000515">
    <property type="entry name" value="MetI-like"/>
</dbReference>
<keyword evidence="5 13" id="KW-0812">Transmembrane</keyword>
<evidence type="ECO:0000256" key="13">
    <source>
        <dbReference type="RuleBase" id="RU363032"/>
    </source>
</evidence>
<organism evidence="15 16">
    <name type="scientific">Paenibacillus ferrarius</name>
    <dbReference type="NCBI Taxonomy" id="1469647"/>
    <lineage>
        <taxon>Bacteria</taxon>
        <taxon>Bacillati</taxon>
        <taxon>Bacillota</taxon>
        <taxon>Bacilli</taxon>
        <taxon>Bacillales</taxon>
        <taxon>Paenibacillaceae</taxon>
        <taxon>Paenibacillus</taxon>
    </lineage>
</organism>
<accession>A0A1V4HAQ9</accession>
<dbReference type="InterPro" id="IPR035906">
    <property type="entry name" value="MetI-like_sf"/>
</dbReference>
<evidence type="ECO:0000256" key="10">
    <source>
        <dbReference type="ARBA" id="ARBA00024202"/>
    </source>
</evidence>
<evidence type="ECO:0000313" key="15">
    <source>
        <dbReference type="EMBL" id="OPH48620.1"/>
    </source>
</evidence>
<dbReference type="NCBIfam" id="NF045470">
    <property type="entry name" value="Opp2B"/>
    <property type="match status" value="1"/>
</dbReference>
<evidence type="ECO:0000256" key="11">
    <source>
        <dbReference type="ARBA" id="ARBA00038669"/>
    </source>
</evidence>
<evidence type="ECO:0000256" key="8">
    <source>
        <dbReference type="ARBA" id="ARBA00023112"/>
    </source>
</evidence>
<evidence type="ECO:0000256" key="4">
    <source>
        <dbReference type="ARBA" id="ARBA00022596"/>
    </source>
</evidence>
<keyword evidence="3" id="KW-1003">Cell membrane</keyword>
<protein>
    <recommendedName>
        <fullName evidence="12">Nickel import system permease protein NikB</fullName>
    </recommendedName>
</protein>
<evidence type="ECO:0000256" key="9">
    <source>
        <dbReference type="ARBA" id="ARBA00023136"/>
    </source>
</evidence>
<evidence type="ECO:0000256" key="3">
    <source>
        <dbReference type="ARBA" id="ARBA00022475"/>
    </source>
</evidence>
<evidence type="ECO:0000256" key="6">
    <source>
        <dbReference type="ARBA" id="ARBA00022989"/>
    </source>
</evidence>
<feature type="transmembrane region" description="Helical" evidence="13">
    <location>
        <begin position="144"/>
        <end position="163"/>
    </location>
</feature>
<dbReference type="STRING" id="1469647.BC351_09190"/>
<comment type="caution">
    <text evidence="15">The sequence shown here is derived from an EMBL/GenBank/DDBJ whole genome shotgun (WGS) entry which is preliminary data.</text>
</comment>
<dbReference type="GO" id="GO:0015099">
    <property type="term" value="F:nickel cation transmembrane transporter activity"/>
    <property type="evidence" value="ECO:0007669"/>
    <property type="project" value="InterPro"/>
</dbReference>
<name>A0A1V4HAQ9_9BACL</name>
<dbReference type="OrthoDB" id="24153at2"/>
<dbReference type="EMBL" id="MBTG01000045">
    <property type="protein sequence ID" value="OPH48620.1"/>
    <property type="molecule type" value="Genomic_DNA"/>
</dbReference>
<evidence type="ECO:0000256" key="1">
    <source>
        <dbReference type="ARBA" id="ARBA00004651"/>
    </source>
</evidence>
<evidence type="ECO:0000256" key="2">
    <source>
        <dbReference type="ARBA" id="ARBA00022448"/>
    </source>
</evidence>
<dbReference type="Gene3D" id="1.10.3720.10">
    <property type="entry name" value="MetI-like"/>
    <property type="match status" value="1"/>
</dbReference>
<dbReference type="GO" id="GO:0071916">
    <property type="term" value="F:dipeptide transmembrane transporter activity"/>
    <property type="evidence" value="ECO:0007669"/>
    <property type="project" value="TreeGrafter"/>
</dbReference>
<comment type="subcellular location">
    <subcellularLocation>
        <location evidence="1 13">Cell membrane</location>
        <topology evidence="1 13">Multi-pass membrane protein</topology>
    </subcellularLocation>
</comment>
<keyword evidence="7" id="KW-0406">Ion transport</keyword>
<dbReference type="Pfam" id="PF00528">
    <property type="entry name" value="BPD_transp_1"/>
    <property type="match status" value="1"/>
</dbReference>
<keyword evidence="16" id="KW-1185">Reference proteome</keyword>
<feature type="transmembrane region" description="Helical" evidence="13">
    <location>
        <begin position="111"/>
        <end position="132"/>
    </location>
</feature>
<keyword evidence="9 13" id="KW-0472">Membrane</keyword>
<dbReference type="InterPro" id="IPR045621">
    <property type="entry name" value="BPD_transp_1_N"/>
</dbReference>
<feature type="transmembrane region" description="Helical" evidence="13">
    <location>
        <begin position="283"/>
        <end position="302"/>
    </location>
</feature>
<gene>
    <name evidence="15" type="ORF">BC351_09190</name>
</gene>
<dbReference type="PROSITE" id="PS50928">
    <property type="entry name" value="ABC_TM1"/>
    <property type="match status" value="1"/>
</dbReference>
<evidence type="ECO:0000256" key="5">
    <source>
        <dbReference type="ARBA" id="ARBA00022692"/>
    </source>
</evidence>
<dbReference type="RefSeq" id="WP_079419164.1">
    <property type="nucleotide sequence ID" value="NZ_MBTG01000045.1"/>
</dbReference>
<dbReference type="Pfam" id="PF19300">
    <property type="entry name" value="BPD_transp_1_N"/>
    <property type="match status" value="1"/>
</dbReference>
<proteinExistence type="inferred from homology"/>
<keyword evidence="2 13" id="KW-0813">Transport</keyword>
<dbReference type="PANTHER" id="PTHR43163">
    <property type="entry name" value="DIPEPTIDE TRANSPORT SYSTEM PERMEASE PROTEIN DPPB-RELATED"/>
    <property type="match status" value="1"/>
</dbReference>
<evidence type="ECO:0000256" key="12">
    <source>
        <dbReference type="ARBA" id="ARBA00044774"/>
    </source>
</evidence>
<dbReference type="AlphaFoldDB" id="A0A1V4HAQ9"/>
<evidence type="ECO:0000256" key="7">
    <source>
        <dbReference type="ARBA" id="ARBA00023065"/>
    </source>
</evidence>
<evidence type="ECO:0000313" key="16">
    <source>
        <dbReference type="Proteomes" id="UP000190626"/>
    </source>
</evidence>
<keyword evidence="4" id="KW-0533">Nickel</keyword>
<sequence length="322" mass="35419">MKLARYLCIRLALTVPVLLGVTLLVFALVRFIPGDPARTMLLSMFDPGANLSDLEKDASVLNKSLGLDQPFWIQYGHWLVQIAGGNLGVSFRSKTPIWDEFMNRFPATLELSVAALVVMVLISVPSGMAGAVFHRKGLDHLSRFIALIGISVPSFFLGLVFMYTFSVKFGWLPTMGRGDFKHLILPALTLGIGLSSITARLLRTSMLQAFSQRYMLLAEAKGLSRFQMIGKHALPNALLPVLTSFGVVLGGLIGGSVIVETIYAWPGIGRYAVDAITGRDYPVIQAFVLFMAVVYISLNLLVDLAYRWLDPRVRVEQEGQRG</sequence>
<dbReference type="GO" id="GO:0005886">
    <property type="term" value="C:plasma membrane"/>
    <property type="evidence" value="ECO:0007669"/>
    <property type="project" value="UniProtKB-SubCell"/>
</dbReference>
<feature type="transmembrane region" description="Helical" evidence="13">
    <location>
        <begin position="237"/>
        <end position="263"/>
    </location>
</feature>
<comment type="subunit">
    <text evidence="11">The complex is composed of two ATP-binding proteins (NikD and NikE), two transmembrane proteins (NikB and NikC) and a solute-binding protein (NikA).</text>
</comment>
<reference evidence="16" key="1">
    <citation type="submission" date="2016-07" db="EMBL/GenBank/DDBJ databases">
        <authorList>
            <person name="Florea S."/>
            <person name="Webb J.S."/>
            <person name="Jaromczyk J."/>
            <person name="Schardl C.L."/>
        </authorList>
    </citation>
    <scope>NUCLEOTIDE SEQUENCE [LARGE SCALE GENOMIC DNA]</scope>
    <source>
        <strain evidence="16">CY1</strain>
    </source>
</reference>
<comment type="similarity">
    <text evidence="10">Belongs to the binding-protein-dependent transport system permease family. OppBC subfamily.</text>
</comment>
<keyword evidence="6 13" id="KW-1133">Transmembrane helix</keyword>
<feature type="transmembrane region" description="Helical" evidence="13">
    <location>
        <begin position="183"/>
        <end position="202"/>
    </location>
</feature>
<evidence type="ECO:0000259" key="14">
    <source>
        <dbReference type="PROSITE" id="PS50928"/>
    </source>
</evidence>